<reference evidence="2" key="1">
    <citation type="submission" date="2022-02" db="EMBL/GenBank/DDBJ databases">
        <authorList>
            <person name="King R."/>
        </authorList>
    </citation>
    <scope>NUCLEOTIDE SEQUENCE</scope>
</reference>
<evidence type="ECO:0000313" key="3">
    <source>
        <dbReference type="Proteomes" id="UP001154329"/>
    </source>
</evidence>
<proteinExistence type="predicted"/>
<dbReference type="AlphaFoldDB" id="A0A9P0J9X1"/>
<evidence type="ECO:0000313" key="2">
    <source>
        <dbReference type="EMBL" id="CAH1726712.1"/>
    </source>
</evidence>
<keyword evidence="3" id="KW-1185">Reference proteome</keyword>
<protein>
    <submittedName>
        <fullName evidence="2">Uncharacterized protein</fullName>
    </submittedName>
</protein>
<keyword evidence="1" id="KW-0732">Signal</keyword>
<dbReference type="EMBL" id="OU899035">
    <property type="protein sequence ID" value="CAH1726712.1"/>
    <property type="molecule type" value="Genomic_DNA"/>
</dbReference>
<feature type="signal peptide" evidence="1">
    <location>
        <begin position="1"/>
        <end position="19"/>
    </location>
</feature>
<feature type="chain" id="PRO_5040154320" evidence="1">
    <location>
        <begin position="20"/>
        <end position="378"/>
    </location>
</feature>
<dbReference type="Proteomes" id="UP001154329">
    <property type="component" value="Chromosome 2"/>
</dbReference>
<name>A0A9P0J9X1_APHGO</name>
<accession>A0A9P0J9X1</accession>
<organism evidence="2 3">
    <name type="scientific">Aphis gossypii</name>
    <name type="common">Cotton aphid</name>
    <dbReference type="NCBI Taxonomy" id="80765"/>
    <lineage>
        <taxon>Eukaryota</taxon>
        <taxon>Metazoa</taxon>
        <taxon>Ecdysozoa</taxon>
        <taxon>Arthropoda</taxon>
        <taxon>Hexapoda</taxon>
        <taxon>Insecta</taxon>
        <taxon>Pterygota</taxon>
        <taxon>Neoptera</taxon>
        <taxon>Paraneoptera</taxon>
        <taxon>Hemiptera</taxon>
        <taxon>Sternorrhyncha</taxon>
        <taxon>Aphidomorpha</taxon>
        <taxon>Aphidoidea</taxon>
        <taxon>Aphididae</taxon>
        <taxon>Aphidini</taxon>
        <taxon>Aphis</taxon>
        <taxon>Aphis</taxon>
    </lineage>
</organism>
<gene>
    <name evidence="2" type="ORF">APHIGO_LOCUS7554</name>
</gene>
<evidence type="ECO:0000256" key="1">
    <source>
        <dbReference type="SAM" id="SignalP"/>
    </source>
</evidence>
<sequence>MKTLLISLLHLNILVNVIAKADIGSSACGYNGETDTSGEKCQNQPVKLEYIPDECTSLFYDGITIDNDFNISPTNKETDKKRIFMLVDGTRPVILYYSRANGIKGWFEAIDPSNVDTEVQKLTDFFIDNPIEGLVLKGIDYRFGLVPENEIPQNYSEKISNYLRTIRAQFPSLQIGMYLEAKSLIHYGELKSKRDGGCSKTPTDFTDWFSFGILNNVVDFYLFGFEEFNECNCKFLKGGITPLVTPDPKDPNINTLVRFSIALKEAPIPKTKTYLEYLIKPSLKKEDELKFRGCERSYNEYCENPDYKNSWCADNQDSFYEKGQFAVTYARGFVAKDIDLVDRDNKCECNDDKFITFYMVLSGYRGDPMITCSKISGS</sequence>
<reference evidence="2" key="2">
    <citation type="submission" date="2022-10" db="EMBL/GenBank/DDBJ databases">
        <authorList>
            <consortium name="ENA_rothamsted_submissions"/>
            <consortium name="culmorum"/>
            <person name="King R."/>
        </authorList>
    </citation>
    <scope>NUCLEOTIDE SEQUENCE</scope>
</reference>